<protein>
    <submittedName>
        <fullName evidence="3">Glycosyltransferase family 1 protein</fullName>
    </submittedName>
</protein>
<dbReference type="Gene3D" id="3.40.50.2000">
    <property type="entry name" value="Glycogen Phosphorylase B"/>
    <property type="match status" value="2"/>
</dbReference>
<feature type="domain" description="Glycosyltransferase subfamily 4-like N-terminal" evidence="2">
    <location>
        <begin position="14"/>
        <end position="182"/>
    </location>
</feature>
<accession>A0A3D8GNI2</accession>
<evidence type="ECO:0000313" key="3">
    <source>
        <dbReference type="EMBL" id="RDU36040.1"/>
    </source>
</evidence>
<dbReference type="InterPro" id="IPR028098">
    <property type="entry name" value="Glyco_trans_4-like_N"/>
</dbReference>
<dbReference type="PANTHER" id="PTHR45947:SF3">
    <property type="entry name" value="SULFOQUINOVOSYL TRANSFERASE SQD2"/>
    <property type="match status" value="1"/>
</dbReference>
<dbReference type="OrthoDB" id="9806653at2"/>
<keyword evidence="4" id="KW-1185">Reference proteome</keyword>
<dbReference type="PANTHER" id="PTHR45947">
    <property type="entry name" value="SULFOQUINOVOSYL TRANSFERASE SQD2"/>
    <property type="match status" value="1"/>
</dbReference>
<evidence type="ECO:0000259" key="2">
    <source>
        <dbReference type="Pfam" id="PF13439"/>
    </source>
</evidence>
<dbReference type="Pfam" id="PF13439">
    <property type="entry name" value="Glyco_transf_4"/>
    <property type="match status" value="1"/>
</dbReference>
<evidence type="ECO:0000313" key="4">
    <source>
        <dbReference type="Proteomes" id="UP000257144"/>
    </source>
</evidence>
<feature type="domain" description="Glycosyl transferase family 1" evidence="1">
    <location>
        <begin position="187"/>
        <end position="336"/>
    </location>
</feature>
<dbReference type="AlphaFoldDB" id="A0A3D8GNI2"/>
<organism evidence="3 4">
    <name type="scientific">Neobacillus piezotolerans</name>
    <dbReference type="NCBI Taxonomy" id="2259171"/>
    <lineage>
        <taxon>Bacteria</taxon>
        <taxon>Bacillati</taxon>
        <taxon>Bacillota</taxon>
        <taxon>Bacilli</taxon>
        <taxon>Bacillales</taxon>
        <taxon>Bacillaceae</taxon>
        <taxon>Neobacillus</taxon>
    </lineage>
</organism>
<dbReference type="CDD" id="cd03808">
    <property type="entry name" value="GT4_CapM-like"/>
    <property type="match status" value="1"/>
</dbReference>
<keyword evidence="3" id="KW-0808">Transferase</keyword>
<gene>
    <name evidence="3" type="ORF">DRW41_15750</name>
</gene>
<sequence length="368" mass="42204">MKKRVLLICEALSGGVRKHIVTVLQHLSREKFDIAIAYGEGRADSVFWEFIKENKEKFTFYAISSFVREVSIIEDIKAILQLKKIIKEFQPEIIHCHSSKAGGTGRIAALLSGQSKVFYTPHGYIMQYPYISRNKRRLYGLIERNLGRITDCTINVSKGEYEAGRRYNLFRYQKSTIIYNGAEDKGFVKQVKNNGRIIVGTLARFDQSKDPLSFLEIAKAVVRLNPNVEFWYAGSGDYCKEEFLKVTEENPKIKYRGFISSIDDYLKDVDIYLSTSLHEALPYSVIEAMAVGKPVVATDVEGNNELVVHGYNGYLFCPGNIEEAVFYIMKLMEDEQGMGKCQLNSYMLFKERFHIQTMIQRLEEAYGQ</sequence>
<evidence type="ECO:0000259" key="1">
    <source>
        <dbReference type="Pfam" id="PF00534"/>
    </source>
</evidence>
<proteinExistence type="predicted"/>
<dbReference type="Pfam" id="PF00534">
    <property type="entry name" value="Glycos_transf_1"/>
    <property type="match status" value="1"/>
</dbReference>
<name>A0A3D8GNI2_9BACI</name>
<dbReference type="RefSeq" id="WP_115452968.1">
    <property type="nucleotide sequence ID" value="NZ_QNQT01000007.1"/>
</dbReference>
<dbReference type="InterPro" id="IPR001296">
    <property type="entry name" value="Glyco_trans_1"/>
</dbReference>
<dbReference type="InterPro" id="IPR050194">
    <property type="entry name" value="Glycosyltransferase_grp1"/>
</dbReference>
<dbReference type="Proteomes" id="UP000257144">
    <property type="component" value="Unassembled WGS sequence"/>
</dbReference>
<dbReference type="EMBL" id="QNQT01000007">
    <property type="protein sequence ID" value="RDU36040.1"/>
    <property type="molecule type" value="Genomic_DNA"/>
</dbReference>
<reference evidence="3 4" key="1">
    <citation type="submission" date="2018-07" db="EMBL/GenBank/DDBJ databases">
        <title>Bacillus sp. YLB-04 draft genome sequence.</title>
        <authorList>
            <person name="Yu L."/>
            <person name="Tang X."/>
        </authorList>
    </citation>
    <scope>NUCLEOTIDE SEQUENCE [LARGE SCALE GENOMIC DNA]</scope>
    <source>
        <strain evidence="3 4">YLB-04</strain>
    </source>
</reference>
<comment type="caution">
    <text evidence="3">The sequence shown here is derived from an EMBL/GenBank/DDBJ whole genome shotgun (WGS) entry which is preliminary data.</text>
</comment>
<dbReference type="GO" id="GO:0016757">
    <property type="term" value="F:glycosyltransferase activity"/>
    <property type="evidence" value="ECO:0007669"/>
    <property type="project" value="InterPro"/>
</dbReference>
<dbReference type="SUPFAM" id="SSF53756">
    <property type="entry name" value="UDP-Glycosyltransferase/glycogen phosphorylase"/>
    <property type="match status" value="1"/>
</dbReference>